<name>A0A4R2D3V5_SHIGR</name>
<proteinExistence type="predicted"/>
<keyword evidence="2" id="KW-1185">Reference proteome</keyword>
<gene>
    <name evidence="1" type="ORF">EV665_10148</name>
</gene>
<evidence type="ECO:0000313" key="1">
    <source>
        <dbReference type="EMBL" id="TCN48316.1"/>
    </source>
</evidence>
<protein>
    <submittedName>
        <fullName evidence="1">Uncharacterized protein</fullName>
    </submittedName>
</protein>
<evidence type="ECO:0000313" key="2">
    <source>
        <dbReference type="Proteomes" id="UP000295351"/>
    </source>
</evidence>
<comment type="caution">
    <text evidence="1">The sequence shown here is derived from an EMBL/GenBank/DDBJ whole genome shotgun (WGS) entry which is preliminary data.</text>
</comment>
<dbReference type="EMBL" id="SLVX01000001">
    <property type="protein sequence ID" value="TCN48316.1"/>
    <property type="molecule type" value="Genomic_DNA"/>
</dbReference>
<dbReference type="RefSeq" id="WP_133032677.1">
    <property type="nucleotide sequence ID" value="NZ_BAABEI010000012.1"/>
</dbReference>
<dbReference type="AlphaFoldDB" id="A0A4R2D3V5"/>
<reference evidence="1 2" key="1">
    <citation type="submission" date="2019-03" db="EMBL/GenBank/DDBJ databases">
        <title>Genomic Encyclopedia of Type Strains, Phase IV (KMG-IV): sequencing the most valuable type-strain genomes for metagenomic binning, comparative biology and taxonomic classification.</title>
        <authorList>
            <person name="Goeker M."/>
        </authorList>
    </citation>
    <scope>NUCLEOTIDE SEQUENCE [LARGE SCALE GENOMIC DNA]</scope>
    <source>
        <strain evidence="1 2">DSM 18401</strain>
    </source>
</reference>
<accession>A0A4R2D3V5</accession>
<dbReference type="Proteomes" id="UP000295351">
    <property type="component" value="Unassembled WGS sequence"/>
</dbReference>
<sequence length="59" mass="6997">MSCIVDQAPVARLPFRKEGLWHKLSRVFRGRQRKRVPRLDPRDLSDYMKRDLGFLDGRG</sequence>
<organism evidence="1 2">
    <name type="scientific">Shinella granuli</name>
    <dbReference type="NCBI Taxonomy" id="323621"/>
    <lineage>
        <taxon>Bacteria</taxon>
        <taxon>Pseudomonadati</taxon>
        <taxon>Pseudomonadota</taxon>
        <taxon>Alphaproteobacteria</taxon>
        <taxon>Hyphomicrobiales</taxon>
        <taxon>Rhizobiaceae</taxon>
        <taxon>Shinella</taxon>
    </lineage>
</organism>